<sequence length="1340" mass="152239">MSPTFYLPRRLSANDKTYSEGELLLTSNYVVVLSEPGGGKTALLNSLAGLLGVFSVSANVFSYRGGATQNSALVIDAFDELAKIDHTGINRLLANASHVNPTHVIISSRSSEWDNAATYAFAEFLGHEPLVVRLCEFDEDEQRAIFDDHATGEDFAAFRAEVARFDLDALLPNPQFLKLFADAYLESNRHFLDKRSIFSQAVERLAREVNPKIANKSNAVSIADKVSFGSEIFAKVLLSGAEGLTTSEASESRVYPLLESLSRRNMPPTDILATRLFKPGDFLDQHRPVHKVVAEYCAADYLTKRIADPADSLTLSKCLPIIAPNSTVRDELRGLLGWMASLGNRGIQEATIQLDPYAVLANGDPSQLESSSKRLLIRRLKDVETKDPYFRRGDFWRRFSIAGFFTKDVMDEIRPILEPANEGHLRDLILELLIGSKAVEQLEKELQRLLLAPNESESARLLASKSLLEMAEHDHLSDLAKLIHEGSQSSLRVAADIFESVCPDSFGHTILLAFFQACADLYPRGHDHYDRTIGARYFVKRLINTLNLDTVEWLLDELCKYLVCTCGKEYYECECRTGASKIIGSMLDRFFELALPPYDPIRIWKWVENLNFYQRKSASQSRAVQVLQADTQLRQGIVAHVFGTLASRDAIFETRIHKFDFHSHSGLGLYSDDHKFLVDFAFETNNSVLWASFVATHQYHSNRETRHADNFRRHLRSHALAKPAFMREWVKINRSAAHSERLHSMPRLRRKIGRNKRKQQNTHAENIKYVQENREFVESGRHWGCLVRFADLVLMHPDKIEDEFGDESIVRNGLRNCLAFITPYVPDLLKLAELRCASRGASTERILFAACLEIMRLKHSLDEVDLQLLKSLRATINVNYSAVTEDEKNALNREVDRRVFSYQGSAEDFLREFIEPQLASAGCPNADILVLRSDDVFSHLRAELSIEWLMNFDTLALGTLDTLFDIAAQFSNPGALVEIIHKRCQDLMPADIDFNGNEDLNQRRKFWFVRALYFVSNISEPQWEWLQADRDTIHALNERSNRVGHHHHPSWPSLSAVKVEAILIAFISQWPKVDLPNHWGTESPKKENAYRFLKDLVWSLNSLESDDALPVLENLLADCRFEDMHKDLMSIRSGQLRKMALRDFVPPTPREIVDLLDNDAIVTVEGLRQLVIEELHSFQKTIDGGEFNTGDLFYDKEERLDEVPATLIIAERLHLRLEPQGISVTPEHQLKNANRSDFTMTKMIGGKRKLLVTEVKGQWHKDLYSAAQAQLHARYSKHPDAEEQGIFLVLWFGKDELVAGRKRHGIETPKELKSSIEAALPPQLMGLVDVFVLDVSKSRK</sequence>
<dbReference type="Proteomes" id="UP000385207">
    <property type="component" value="Unassembled WGS sequence"/>
</dbReference>
<name>A0A5E7MP21_PSEFL</name>
<gene>
    <name evidence="1" type="ORF">PS862_04125</name>
</gene>
<organism evidence="1 2">
    <name type="scientific">Pseudomonas fluorescens</name>
    <dbReference type="NCBI Taxonomy" id="294"/>
    <lineage>
        <taxon>Bacteria</taxon>
        <taxon>Pseudomonadati</taxon>
        <taxon>Pseudomonadota</taxon>
        <taxon>Gammaproteobacteria</taxon>
        <taxon>Pseudomonadales</taxon>
        <taxon>Pseudomonadaceae</taxon>
        <taxon>Pseudomonas</taxon>
    </lineage>
</organism>
<protein>
    <submittedName>
        <fullName evidence="1">Uncharacterized protein</fullName>
    </submittedName>
</protein>
<dbReference type="EMBL" id="CABVII010000019">
    <property type="protein sequence ID" value="VVP26331.1"/>
    <property type="molecule type" value="Genomic_DNA"/>
</dbReference>
<evidence type="ECO:0000313" key="2">
    <source>
        <dbReference type="Proteomes" id="UP000385207"/>
    </source>
</evidence>
<dbReference type="RefSeq" id="WP_150784657.1">
    <property type="nucleotide sequence ID" value="NZ_CABVII010000019.1"/>
</dbReference>
<accession>A0A5E7MP21</accession>
<dbReference type="InterPro" id="IPR027417">
    <property type="entry name" value="P-loop_NTPase"/>
</dbReference>
<dbReference type="OrthoDB" id="9004810at2"/>
<proteinExistence type="predicted"/>
<evidence type="ECO:0000313" key="1">
    <source>
        <dbReference type="EMBL" id="VVP26331.1"/>
    </source>
</evidence>
<reference evidence="1 2" key="1">
    <citation type="submission" date="2019-09" db="EMBL/GenBank/DDBJ databases">
        <authorList>
            <person name="Chandra G."/>
            <person name="Truman W A."/>
        </authorList>
    </citation>
    <scope>NUCLEOTIDE SEQUENCE [LARGE SCALE GENOMIC DNA]</scope>
    <source>
        <strain evidence="1">PS862</strain>
    </source>
</reference>
<dbReference type="SUPFAM" id="SSF52540">
    <property type="entry name" value="P-loop containing nucleoside triphosphate hydrolases"/>
    <property type="match status" value="1"/>
</dbReference>